<dbReference type="RefSeq" id="WP_187224536.1">
    <property type="nucleotide sequence ID" value="NZ_JABVED010000031.1"/>
</dbReference>
<sequence length="237" mass="26644">MIDASPAVETAETAPVLYRWPANAAFGRTVPKTKFYEHGNVRTALREKFINDIQRITWAYKLADDTIRLRGTTAVPEIQIFTVETKGENVSDDVLTAIDRSVHFPIIFEVASNDRLRTVAAQKALDGKVPKIGPYFTTDWQPSDAPRRPLPTALNLPGLYEAILASLLPVTTRVGETVSQATERLGRARKLEREIAALNKKLRTEPQLNRKIELREQIKERTAVLTELTDPMPSKKE</sequence>
<dbReference type="InterPro" id="IPR025503">
    <property type="entry name" value="DUF4391"/>
</dbReference>
<name>A0ABR7LGG6_9PSEU</name>
<dbReference type="Pfam" id="PF14335">
    <property type="entry name" value="DUF4391"/>
    <property type="match status" value="1"/>
</dbReference>
<gene>
    <name evidence="1" type="ORF">GPZ80_30330</name>
</gene>
<accession>A0ABR7LGG6</accession>
<evidence type="ECO:0000313" key="2">
    <source>
        <dbReference type="Proteomes" id="UP000734823"/>
    </source>
</evidence>
<dbReference type="Proteomes" id="UP000734823">
    <property type="component" value="Unassembled WGS sequence"/>
</dbReference>
<comment type="caution">
    <text evidence="1">The sequence shown here is derived from an EMBL/GenBank/DDBJ whole genome shotgun (WGS) entry which is preliminary data.</text>
</comment>
<protein>
    <submittedName>
        <fullName evidence="1">DUF4391 domain-containing protein</fullName>
    </submittedName>
</protein>
<keyword evidence="2" id="KW-1185">Reference proteome</keyword>
<evidence type="ECO:0000313" key="1">
    <source>
        <dbReference type="EMBL" id="MBC6451461.1"/>
    </source>
</evidence>
<organism evidence="1 2">
    <name type="scientific">Actinokineospora xionganensis</name>
    <dbReference type="NCBI Taxonomy" id="2684470"/>
    <lineage>
        <taxon>Bacteria</taxon>
        <taxon>Bacillati</taxon>
        <taxon>Actinomycetota</taxon>
        <taxon>Actinomycetes</taxon>
        <taxon>Pseudonocardiales</taxon>
        <taxon>Pseudonocardiaceae</taxon>
        <taxon>Actinokineospora</taxon>
    </lineage>
</organism>
<reference evidence="1 2" key="1">
    <citation type="submission" date="2020-06" db="EMBL/GenBank/DDBJ databases">
        <title>Actinokineospora xiongansis sp. nov., isolated from soil of Baiyangdian.</title>
        <authorList>
            <person name="Zhang X."/>
        </authorList>
    </citation>
    <scope>NUCLEOTIDE SEQUENCE [LARGE SCALE GENOMIC DNA]</scope>
    <source>
        <strain evidence="1 2">HBU206404</strain>
    </source>
</reference>
<proteinExistence type="predicted"/>
<dbReference type="EMBL" id="JABVED010000031">
    <property type="protein sequence ID" value="MBC6451461.1"/>
    <property type="molecule type" value="Genomic_DNA"/>
</dbReference>